<feature type="domain" description="C2H2-type" evidence="13">
    <location>
        <begin position="637"/>
        <end position="664"/>
    </location>
</feature>
<dbReference type="FunFam" id="3.30.160.60:FF:001465">
    <property type="entry name" value="Zinc finger protein 560"/>
    <property type="match status" value="1"/>
</dbReference>
<proteinExistence type="predicted"/>
<evidence type="ECO:0000259" key="13">
    <source>
        <dbReference type="PROSITE" id="PS50157"/>
    </source>
</evidence>
<keyword evidence="5" id="KW-0862">Zinc</keyword>
<evidence type="ECO:0000256" key="12">
    <source>
        <dbReference type="SAM" id="MobiDB-lite"/>
    </source>
</evidence>
<reference evidence="14 15" key="1">
    <citation type="submission" date="2015-04" db="EMBL/GenBank/DDBJ databases">
        <authorList>
            <person name="Syromyatnikov M.Y."/>
            <person name="Popov V.N."/>
        </authorList>
    </citation>
    <scope>NUCLEOTIDE SEQUENCE [LARGE SCALE GENOMIC DNA]</scope>
</reference>
<keyword evidence="6" id="KW-0805">Transcription regulation</keyword>
<feature type="domain" description="C2H2-type" evidence="13">
    <location>
        <begin position="403"/>
        <end position="430"/>
    </location>
</feature>
<feature type="coiled-coil region" evidence="11">
    <location>
        <begin position="305"/>
        <end position="339"/>
    </location>
</feature>
<comment type="subcellular location">
    <subcellularLocation>
        <location evidence="1">Nucleus</location>
    </subcellularLocation>
</comment>
<feature type="domain" description="C2H2-type" evidence="13">
    <location>
        <begin position="168"/>
        <end position="195"/>
    </location>
</feature>
<feature type="domain" description="C2H2-type" evidence="13">
    <location>
        <begin position="544"/>
        <end position="571"/>
    </location>
</feature>
<dbReference type="Gene3D" id="3.30.160.60">
    <property type="entry name" value="Classic Zinc Finger"/>
    <property type="match status" value="8"/>
</dbReference>
<dbReference type="GO" id="GO:0008270">
    <property type="term" value="F:zinc ion binding"/>
    <property type="evidence" value="ECO:0007669"/>
    <property type="project" value="UniProtKB-KW"/>
</dbReference>
<dbReference type="PANTHER" id="PTHR24393">
    <property type="entry name" value="ZINC FINGER PROTEIN"/>
    <property type="match status" value="1"/>
</dbReference>
<keyword evidence="9" id="KW-0539">Nucleus</keyword>
<dbReference type="PROSITE" id="PS00028">
    <property type="entry name" value="ZINC_FINGER_C2H2_1"/>
    <property type="match status" value="12"/>
</dbReference>
<feature type="region of interest" description="Disordered" evidence="12">
    <location>
        <begin position="883"/>
        <end position="943"/>
    </location>
</feature>
<evidence type="ECO:0000256" key="3">
    <source>
        <dbReference type="ARBA" id="ARBA00022737"/>
    </source>
</evidence>
<dbReference type="Pfam" id="PF00096">
    <property type="entry name" value="zf-C2H2"/>
    <property type="match status" value="4"/>
</dbReference>
<evidence type="ECO:0000256" key="11">
    <source>
        <dbReference type="SAM" id="Coils"/>
    </source>
</evidence>
<dbReference type="PANTHER" id="PTHR24393:SF34">
    <property type="entry name" value="PR_SET DOMAIN 13"/>
    <property type="match status" value="1"/>
</dbReference>
<evidence type="ECO:0000313" key="14">
    <source>
        <dbReference type="EMBL" id="CRL00943.1"/>
    </source>
</evidence>
<sequence>MDHNFILWEQSDEPNYDEIIENENDIEELNDIMEEQVEGYEEVNMLEETSETDEAYYIDEGMISVPQENLIYLDDSIVNGTSRIGVGMSHLIEQRVEEAENKIIGDQDDQEYTATVEEVITEEWPLEGEDMVQVAMEQVVTSDNFQEDDIETVPLHTDQDEYTTSRPYPCDFCSRRFRKKANLMNHMVAHQNVRPHMCNLCGSRYVRKCDLINHLKIHAYNIEDESSGPSTGGKKKPPKFDELNFLDESFDDLPDDNDFDYNHYSKPTSTTVQMQQSKASKMSAKKKVGKKTTTNKSTAMKFEKLSKKKELSKEVNITIEDIENNKIEQQDNMQQQLCNEYVEKYPITDPRKPFVCQHCGVAFTREKALESHTKLHATQESTFDCEVCDEEGNRPLTTDGTSLGCNVCGESFTEALDLLAHAEIHARFQPFKCQLCGDTFFEENKIKIHLMDNHQNELTESSCRLCGKQCRDQRSLIKHSWEHSREKNHPCSKCGKTFHNKARLKRHISSHRNKSVICEICHEEFPDGRQLMNHRHSHTKANQFPCHECGKTFGSRSSQQIHIRIHTGERPYGCRFCWKAFADGGTLRKHERIHTGEKPYCCLVCPRAFNQRVVLREHIRSHHSAPDPVNGTTLTPYFCSLCGDLFAVSLDLIHHLIEHSDRSTAAKRVQPAGPRKYKRRRKLNGDSDNSENVTNVESKMNFQRPLKNTITKQTNESDLKNNLLSAFPISKDVNKFDEFKLPDEIFQAVGQKIPSTIGKKDVGGMKQNLRASTSAGSRPRMIYTQKTKLTATDGKRKKKGMIQKQVLQPKMKPIRASRQVKQEKLDEETFEHDESSETWSNDDPNEDVLDTLLKRERKLSEKFTIDLVNDLQEILRSPLKLSEDKHQSMVEEDEDKTFATNRRSCRQVKSRYGSAVRKHPMKNTNKRRISSPSETSEDENDDDMEKYFIKQELPDESISCGICGDSFMTQTQLLNHVSIHI</sequence>
<dbReference type="FunFam" id="3.30.160.60:FF:000446">
    <property type="entry name" value="Zinc finger protein"/>
    <property type="match status" value="1"/>
</dbReference>
<feature type="domain" description="C2H2-type" evidence="13">
    <location>
        <begin position="354"/>
        <end position="381"/>
    </location>
</feature>
<feature type="region of interest" description="Disordered" evidence="12">
    <location>
        <begin position="265"/>
        <end position="294"/>
    </location>
</feature>
<feature type="domain" description="C2H2-type" evidence="13">
    <location>
        <begin position="572"/>
        <end position="599"/>
    </location>
</feature>
<evidence type="ECO:0000256" key="5">
    <source>
        <dbReference type="ARBA" id="ARBA00022833"/>
    </source>
</evidence>
<keyword evidence="8" id="KW-0804">Transcription</keyword>
<evidence type="ECO:0000256" key="6">
    <source>
        <dbReference type="ARBA" id="ARBA00023015"/>
    </source>
</evidence>
<dbReference type="STRING" id="568069.A0A1J1IL30"/>
<feature type="domain" description="C2H2-type" evidence="13">
    <location>
        <begin position="600"/>
        <end position="628"/>
    </location>
</feature>
<evidence type="ECO:0000256" key="4">
    <source>
        <dbReference type="ARBA" id="ARBA00022771"/>
    </source>
</evidence>
<dbReference type="FunFam" id="3.30.160.60:FF:000065">
    <property type="entry name" value="B-cell CLL/lymphoma 6, member B"/>
    <property type="match status" value="1"/>
</dbReference>
<dbReference type="Proteomes" id="UP000183832">
    <property type="component" value="Unassembled WGS sequence"/>
</dbReference>
<dbReference type="PROSITE" id="PS50157">
    <property type="entry name" value="ZINC_FINGER_C2H2_2"/>
    <property type="match status" value="13"/>
</dbReference>
<accession>A0A1J1IL30</accession>
<evidence type="ECO:0000256" key="10">
    <source>
        <dbReference type="PROSITE-ProRule" id="PRU00042"/>
    </source>
</evidence>
<organism evidence="14 15">
    <name type="scientific">Clunio marinus</name>
    <dbReference type="NCBI Taxonomy" id="568069"/>
    <lineage>
        <taxon>Eukaryota</taxon>
        <taxon>Metazoa</taxon>
        <taxon>Ecdysozoa</taxon>
        <taxon>Arthropoda</taxon>
        <taxon>Hexapoda</taxon>
        <taxon>Insecta</taxon>
        <taxon>Pterygota</taxon>
        <taxon>Neoptera</taxon>
        <taxon>Endopterygota</taxon>
        <taxon>Diptera</taxon>
        <taxon>Nematocera</taxon>
        <taxon>Chironomoidea</taxon>
        <taxon>Chironomidae</taxon>
        <taxon>Clunio</taxon>
    </lineage>
</organism>
<dbReference type="SUPFAM" id="SSF57667">
    <property type="entry name" value="beta-beta-alpha zinc fingers"/>
    <property type="match status" value="8"/>
</dbReference>
<keyword evidence="2" id="KW-0479">Metal-binding</keyword>
<feature type="domain" description="C2H2-type" evidence="13">
    <location>
        <begin position="489"/>
        <end position="516"/>
    </location>
</feature>
<feature type="compositionally biased region" description="Basic residues" evidence="12">
    <location>
        <begin position="916"/>
        <end position="929"/>
    </location>
</feature>
<keyword evidence="7" id="KW-0238">DNA-binding</keyword>
<feature type="compositionally biased region" description="Acidic residues" evidence="12">
    <location>
        <begin position="825"/>
        <end position="836"/>
    </location>
</feature>
<dbReference type="InterPro" id="IPR013087">
    <property type="entry name" value="Znf_C2H2_type"/>
</dbReference>
<evidence type="ECO:0000256" key="2">
    <source>
        <dbReference type="ARBA" id="ARBA00022723"/>
    </source>
</evidence>
<name>A0A1J1IL30_9DIPT</name>
<dbReference type="OrthoDB" id="8117402at2759"/>
<feature type="region of interest" description="Disordered" evidence="12">
    <location>
        <begin position="817"/>
        <end position="846"/>
    </location>
</feature>
<evidence type="ECO:0000256" key="7">
    <source>
        <dbReference type="ARBA" id="ARBA00023125"/>
    </source>
</evidence>
<dbReference type="AlphaFoldDB" id="A0A1J1IL30"/>
<feature type="domain" description="C2H2-type" evidence="13">
    <location>
        <begin position="196"/>
        <end position="219"/>
    </location>
</feature>
<evidence type="ECO:0000256" key="1">
    <source>
        <dbReference type="ARBA" id="ARBA00004123"/>
    </source>
</evidence>
<dbReference type="GO" id="GO:0000122">
    <property type="term" value="P:negative regulation of transcription by RNA polymerase II"/>
    <property type="evidence" value="ECO:0007669"/>
    <property type="project" value="UniProtKB-ARBA"/>
</dbReference>
<feature type="compositionally biased region" description="Polar residues" evidence="12">
    <location>
        <begin position="265"/>
        <end position="276"/>
    </location>
</feature>
<feature type="domain" description="C2H2-type" evidence="13">
    <location>
        <begin position="958"/>
        <end position="981"/>
    </location>
</feature>
<evidence type="ECO:0000313" key="15">
    <source>
        <dbReference type="Proteomes" id="UP000183832"/>
    </source>
</evidence>
<evidence type="ECO:0000256" key="9">
    <source>
        <dbReference type="ARBA" id="ARBA00023242"/>
    </source>
</evidence>
<dbReference type="SMART" id="SM00355">
    <property type="entry name" value="ZnF_C2H2"/>
    <property type="match status" value="13"/>
</dbReference>
<dbReference type="GO" id="GO:0000978">
    <property type="term" value="F:RNA polymerase II cis-regulatory region sequence-specific DNA binding"/>
    <property type="evidence" value="ECO:0007669"/>
    <property type="project" value="TreeGrafter"/>
</dbReference>
<feature type="region of interest" description="Disordered" evidence="12">
    <location>
        <begin position="663"/>
        <end position="693"/>
    </location>
</feature>
<keyword evidence="3" id="KW-0677">Repeat</keyword>
<dbReference type="GO" id="GO:0001228">
    <property type="term" value="F:DNA-binding transcription activator activity, RNA polymerase II-specific"/>
    <property type="evidence" value="ECO:0007669"/>
    <property type="project" value="TreeGrafter"/>
</dbReference>
<dbReference type="EMBL" id="CVRI01000055">
    <property type="protein sequence ID" value="CRL00943.1"/>
    <property type="molecule type" value="Genomic_DNA"/>
</dbReference>
<dbReference type="InterPro" id="IPR036236">
    <property type="entry name" value="Znf_C2H2_sf"/>
</dbReference>
<keyword evidence="11" id="KW-0175">Coiled coil</keyword>
<keyword evidence="4 10" id="KW-0863">Zinc-finger</keyword>
<dbReference type="FunFam" id="3.30.160.60:FF:000325">
    <property type="entry name" value="ZFP90 zinc finger protein"/>
    <property type="match status" value="2"/>
</dbReference>
<feature type="domain" description="C2H2-type" evidence="13">
    <location>
        <begin position="431"/>
        <end position="459"/>
    </location>
</feature>
<feature type="coiled-coil region" evidence="11">
    <location>
        <begin position="16"/>
        <end position="43"/>
    </location>
</feature>
<protein>
    <submittedName>
        <fullName evidence="14">CLUMA_CG014385, isoform A</fullName>
    </submittedName>
</protein>
<dbReference type="GO" id="GO:0005634">
    <property type="term" value="C:nucleus"/>
    <property type="evidence" value="ECO:0007669"/>
    <property type="project" value="UniProtKB-SubCell"/>
</dbReference>
<feature type="domain" description="C2H2-type" evidence="13">
    <location>
        <begin position="516"/>
        <end position="543"/>
    </location>
</feature>
<keyword evidence="15" id="KW-1185">Reference proteome</keyword>
<feature type="domain" description="C2H2-type" evidence="13">
    <location>
        <begin position="461"/>
        <end position="488"/>
    </location>
</feature>
<gene>
    <name evidence="14" type="ORF">CLUMA_CG014385</name>
</gene>
<evidence type="ECO:0000256" key="8">
    <source>
        <dbReference type="ARBA" id="ARBA00023163"/>
    </source>
</evidence>